<keyword evidence="9" id="KW-1185">Reference proteome</keyword>
<protein>
    <submittedName>
        <fullName evidence="8">Iron complex transport system substrate-binding protein</fullName>
    </submittedName>
</protein>
<evidence type="ECO:0000256" key="3">
    <source>
        <dbReference type="ARBA" id="ARBA00022448"/>
    </source>
</evidence>
<dbReference type="Pfam" id="PF01497">
    <property type="entry name" value="Peripla_BP_2"/>
    <property type="match status" value="1"/>
</dbReference>
<dbReference type="OrthoDB" id="9793175at2"/>
<dbReference type="GO" id="GO:0030288">
    <property type="term" value="C:outer membrane-bounded periplasmic space"/>
    <property type="evidence" value="ECO:0007669"/>
    <property type="project" value="TreeGrafter"/>
</dbReference>
<evidence type="ECO:0000259" key="7">
    <source>
        <dbReference type="PROSITE" id="PS50983"/>
    </source>
</evidence>
<dbReference type="InterPro" id="IPR002491">
    <property type="entry name" value="ABC_transptr_periplasmic_BD"/>
</dbReference>
<dbReference type="SUPFAM" id="SSF53807">
    <property type="entry name" value="Helical backbone' metal receptor"/>
    <property type="match status" value="1"/>
</dbReference>
<evidence type="ECO:0000313" key="8">
    <source>
        <dbReference type="EMBL" id="SFL49078.1"/>
    </source>
</evidence>
<feature type="signal peptide" evidence="6">
    <location>
        <begin position="1"/>
        <end position="17"/>
    </location>
</feature>
<organism evidence="8 9">
    <name type="scientific">Salibacterium qingdaonense</name>
    <dbReference type="NCBI Taxonomy" id="266892"/>
    <lineage>
        <taxon>Bacteria</taxon>
        <taxon>Bacillati</taxon>
        <taxon>Bacillota</taxon>
        <taxon>Bacilli</taxon>
        <taxon>Bacillales</taxon>
        <taxon>Bacillaceae</taxon>
    </lineage>
</organism>
<name>A0A1I4I3Q1_9BACI</name>
<dbReference type="PANTHER" id="PTHR30532:SF1">
    <property type="entry name" value="IRON(3+)-HYDROXAMATE-BINDING PROTEIN FHUD"/>
    <property type="match status" value="1"/>
</dbReference>
<dbReference type="Proteomes" id="UP000199668">
    <property type="component" value="Unassembled WGS sequence"/>
</dbReference>
<keyword evidence="4 6" id="KW-0732">Signal</keyword>
<dbReference type="RefSeq" id="WP_090925174.1">
    <property type="nucleotide sequence ID" value="NZ_FOTY01000001.1"/>
</dbReference>
<dbReference type="GO" id="GO:0005886">
    <property type="term" value="C:plasma membrane"/>
    <property type="evidence" value="ECO:0007669"/>
    <property type="project" value="UniProtKB-SubCell"/>
</dbReference>
<evidence type="ECO:0000256" key="4">
    <source>
        <dbReference type="ARBA" id="ARBA00022729"/>
    </source>
</evidence>
<proteinExistence type="inferred from homology"/>
<dbReference type="CDD" id="cd01146">
    <property type="entry name" value="FhuD"/>
    <property type="match status" value="1"/>
</dbReference>
<dbReference type="Gene3D" id="3.40.50.1980">
    <property type="entry name" value="Nitrogenase molybdenum iron protein domain"/>
    <property type="match status" value="2"/>
</dbReference>
<accession>A0A1I4I3Q1</accession>
<feature type="compositionally biased region" description="Low complexity" evidence="5">
    <location>
        <begin position="21"/>
        <end position="36"/>
    </location>
</feature>
<evidence type="ECO:0000256" key="2">
    <source>
        <dbReference type="ARBA" id="ARBA00008814"/>
    </source>
</evidence>
<evidence type="ECO:0000256" key="6">
    <source>
        <dbReference type="SAM" id="SignalP"/>
    </source>
</evidence>
<dbReference type="InterPro" id="IPR051313">
    <property type="entry name" value="Bact_iron-sidero_bind"/>
</dbReference>
<dbReference type="STRING" id="266892.SAMN04488054_101205"/>
<dbReference type="PROSITE" id="PS51257">
    <property type="entry name" value="PROKAR_LIPOPROTEIN"/>
    <property type="match status" value="1"/>
</dbReference>
<comment type="subcellular location">
    <subcellularLocation>
        <location evidence="1">Cell membrane</location>
        <topology evidence="1">Lipid-anchor</topology>
    </subcellularLocation>
</comment>
<evidence type="ECO:0000256" key="1">
    <source>
        <dbReference type="ARBA" id="ARBA00004193"/>
    </source>
</evidence>
<feature type="chain" id="PRO_5038391667" evidence="6">
    <location>
        <begin position="18"/>
        <end position="332"/>
    </location>
</feature>
<comment type="similarity">
    <text evidence="2">Belongs to the bacterial solute-binding protein 8 family.</text>
</comment>
<dbReference type="PROSITE" id="PS50983">
    <property type="entry name" value="FE_B12_PBP"/>
    <property type="match status" value="1"/>
</dbReference>
<sequence length="332" mass="36742">MKRWMAGLVMAGMMLLAACGEGSDEAGSGSESSGESGDTRSVTIEDANGEQTIEGTPENVVALEWYNAEQLLSLGIQPAGVPNVEGYKDWMNTGKELAGSVEDVGTRAEPNLEAISRLNPDLIIAAQFRHEQTIDRLKEIAPVITFAPYNEENSQNLYKALMDQFRTIAKVTDKEQEADQALEELDQFYEEQKQRLVDAGLDGARYVSSMTFSSQNSPTLRLYTDNSYPAQVMSKLGLENVYEADEHMQYGYTEGGVEPLQNFQEEDVQFLAFVQEDDNIFENQLQGNPVWENLSFVQEGNTYFLPGDTPVIGGVSSARALTKEIVDSLVEE</sequence>
<dbReference type="PANTHER" id="PTHR30532">
    <property type="entry name" value="IRON III DICITRATE-BINDING PERIPLASMIC PROTEIN"/>
    <property type="match status" value="1"/>
</dbReference>
<evidence type="ECO:0000313" key="9">
    <source>
        <dbReference type="Proteomes" id="UP000199668"/>
    </source>
</evidence>
<keyword evidence="3" id="KW-0813">Transport</keyword>
<feature type="domain" description="Fe/B12 periplasmic-binding" evidence="7">
    <location>
        <begin position="59"/>
        <end position="332"/>
    </location>
</feature>
<evidence type="ECO:0000256" key="5">
    <source>
        <dbReference type="SAM" id="MobiDB-lite"/>
    </source>
</evidence>
<gene>
    <name evidence="8" type="ORF">SAMN04488054_101205</name>
</gene>
<dbReference type="AlphaFoldDB" id="A0A1I4I3Q1"/>
<dbReference type="GO" id="GO:1901678">
    <property type="term" value="P:iron coordination entity transport"/>
    <property type="evidence" value="ECO:0007669"/>
    <property type="project" value="UniProtKB-ARBA"/>
</dbReference>
<reference evidence="8 9" key="1">
    <citation type="submission" date="2016-10" db="EMBL/GenBank/DDBJ databases">
        <authorList>
            <person name="de Groot N.N."/>
        </authorList>
    </citation>
    <scope>NUCLEOTIDE SEQUENCE [LARGE SCALE GENOMIC DNA]</scope>
    <source>
        <strain evidence="8 9">CGMCC 1.6134</strain>
    </source>
</reference>
<dbReference type="EMBL" id="FOTY01000001">
    <property type="protein sequence ID" value="SFL49078.1"/>
    <property type="molecule type" value="Genomic_DNA"/>
</dbReference>
<feature type="region of interest" description="Disordered" evidence="5">
    <location>
        <begin position="21"/>
        <end position="56"/>
    </location>
</feature>